<dbReference type="RefSeq" id="WP_110363079.1">
    <property type="nucleotide sequence ID" value="NZ_QFLI01000012.1"/>
</dbReference>
<dbReference type="InterPro" id="IPR013785">
    <property type="entry name" value="Aldolase_TIM"/>
</dbReference>
<dbReference type="PIRSF" id="PIRSF006621">
    <property type="entry name" value="Dus"/>
    <property type="match status" value="1"/>
</dbReference>
<dbReference type="EMBL" id="QFLI01000012">
    <property type="protein sequence ID" value="PXX96114.1"/>
    <property type="molecule type" value="Genomic_DNA"/>
</dbReference>
<dbReference type="OrthoDB" id="9764501at2"/>
<keyword evidence="4 5" id="KW-0560">Oxidoreductase</keyword>
<dbReference type="PANTHER" id="PTHR45846:SF1">
    <property type="entry name" value="TRNA-DIHYDROURIDINE(47) SYNTHASE [NAD(P)(+)]-LIKE"/>
    <property type="match status" value="1"/>
</dbReference>
<evidence type="ECO:0000256" key="6">
    <source>
        <dbReference type="PIRSR" id="PIRSR006621-1"/>
    </source>
</evidence>
<dbReference type="Proteomes" id="UP000248079">
    <property type="component" value="Unassembled WGS sequence"/>
</dbReference>
<evidence type="ECO:0000256" key="5">
    <source>
        <dbReference type="PIRNR" id="PIRNR006621"/>
    </source>
</evidence>
<dbReference type="CDD" id="cd02801">
    <property type="entry name" value="DUS_like_FMN"/>
    <property type="match status" value="1"/>
</dbReference>
<evidence type="ECO:0000256" key="3">
    <source>
        <dbReference type="ARBA" id="ARBA00022694"/>
    </source>
</evidence>
<evidence type="ECO:0000313" key="9">
    <source>
        <dbReference type="EMBL" id="PXX96114.1"/>
    </source>
</evidence>
<dbReference type="Pfam" id="PF01207">
    <property type="entry name" value="Dus"/>
    <property type="match status" value="1"/>
</dbReference>
<organism evidence="9 10">
    <name type="scientific">Marinifilum breve</name>
    <dbReference type="NCBI Taxonomy" id="2184082"/>
    <lineage>
        <taxon>Bacteria</taxon>
        <taxon>Pseudomonadati</taxon>
        <taxon>Bacteroidota</taxon>
        <taxon>Bacteroidia</taxon>
        <taxon>Marinilabiliales</taxon>
        <taxon>Marinifilaceae</taxon>
    </lineage>
</organism>
<feature type="active site" description="Proton donor" evidence="6">
    <location>
        <position position="94"/>
    </location>
</feature>
<feature type="binding site" evidence="7">
    <location>
        <begin position="217"/>
        <end position="218"/>
    </location>
    <ligand>
        <name>FMN</name>
        <dbReference type="ChEBI" id="CHEBI:58210"/>
    </ligand>
</feature>
<proteinExistence type="inferred from homology"/>
<feature type="binding site" evidence="7">
    <location>
        <position position="161"/>
    </location>
    <ligand>
        <name>FMN</name>
        <dbReference type="ChEBI" id="CHEBI:58210"/>
    </ligand>
</feature>
<dbReference type="SUPFAM" id="SSF51395">
    <property type="entry name" value="FMN-linked oxidoreductases"/>
    <property type="match status" value="1"/>
</dbReference>
<dbReference type="PANTHER" id="PTHR45846">
    <property type="entry name" value="TRNA-DIHYDROURIDINE(47) SYNTHASE [NAD(P)(+)]-LIKE"/>
    <property type="match status" value="1"/>
</dbReference>
<keyword evidence="7" id="KW-0547">Nucleotide-binding</keyword>
<comment type="function">
    <text evidence="5">Catalyzes the synthesis of 5,6-dihydrouridine (D), a modified base found in the D-loop of most tRNAs, via the reduction of the C5-C6 double bond in target uridines.</text>
</comment>
<evidence type="ECO:0000313" key="10">
    <source>
        <dbReference type="Proteomes" id="UP000248079"/>
    </source>
</evidence>
<protein>
    <recommendedName>
        <fullName evidence="5">tRNA-dihydrouridine synthase</fullName>
        <ecNumber evidence="5">1.3.1.-</ecNumber>
    </recommendedName>
</protein>
<feature type="binding site" evidence="7">
    <location>
        <position position="132"/>
    </location>
    <ligand>
        <name>FMN</name>
        <dbReference type="ChEBI" id="CHEBI:58210"/>
    </ligand>
</feature>
<dbReference type="GO" id="GO:0050660">
    <property type="term" value="F:flavin adenine dinucleotide binding"/>
    <property type="evidence" value="ECO:0007669"/>
    <property type="project" value="InterPro"/>
</dbReference>
<accession>A0A2V3ZVU2</accession>
<feature type="binding site" evidence="7">
    <location>
        <position position="64"/>
    </location>
    <ligand>
        <name>FMN</name>
        <dbReference type="ChEBI" id="CHEBI:58210"/>
    </ligand>
</feature>
<dbReference type="GO" id="GO:0017150">
    <property type="term" value="F:tRNA dihydrouridine synthase activity"/>
    <property type="evidence" value="ECO:0007669"/>
    <property type="project" value="InterPro"/>
</dbReference>
<comment type="cofactor">
    <cofactor evidence="5 7">
        <name>FMN</name>
        <dbReference type="ChEBI" id="CHEBI:58210"/>
    </cofactor>
</comment>
<evidence type="ECO:0000256" key="1">
    <source>
        <dbReference type="ARBA" id="ARBA00022630"/>
    </source>
</evidence>
<evidence type="ECO:0000259" key="8">
    <source>
        <dbReference type="Pfam" id="PF01207"/>
    </source>
</evidence>
<evidence type="ECO:0000256" key="2">
    <source>
        <dbReference type="ARBA" id="ARBA00022643"/>
    </source>
</evidence>
<keyword evidence="2 5" id="KW-0288">FMN</keyword>
<dbReference type="Gene3D" id="3.20.20.70">
    <property type="entry name" value="Aldolase class I"/>
    <property type="match status" value="1"/>
</dbReference>
<name>A0A2V3ZVU2_9BACT</name>
<comment type="similarity">
    <text evidence="5">Belongs to the dus family.</text>
</comment>
<comment type="caution">
    <text evidence="9">The sequence shown here is derived from an EMBL/GenBank/DDBJ whole genome shotgun (WGS) entry which is preliminary data.</text>
</comment>
<feature type="domain" description="DUS-like FMN-binding" evidence="8">
    <location>
        <begin position="5"/>
        <end position="294"/>
    </location>
</feature>
<reference evidence="9 10" key="1">
    <citation type="submission" date="2018-05" db="EMBL/GenBank/DDBJ databases">
        <title>Marinifilum breve JC075T sp. nov., a marine bacterium isolated from Yongle Blue Hole in the South China Sea.</title>
        <authorList>
            <person name="Fu T."/>
        </authorList>
    </citation>
    <scope>NUCLEOTIDE SEQUENCE [LARGE SCALE GENOMIC DNA]</scope>
    <source>
        <strain evidence="9 10">JC075</strain>
    </source>
</reference>
<sequence>MKISLAPLQGYTDWVFRQAYQKNIGGIDEFYTPFLVLQNDGIVKTAHKREVEPFEARCKDLIPQFLCGNSEELSFFETYFSELGYSKMNWNMGCPYPMVTKKGKGSGLLPNPDKIEDILKTAFHNKLDLSVKLRLGLVDDSEIDLILPILKDYNISEVMLHPRVGKQLYKGKVNLNRFNDLYEKYESYLGYNGDICCKEDFDKIKGLFPTIQHVMIGRGLLKDYWLPHRIKGISLPDSDERRDQLKNMHNDIFKLYASYLQGDSQIMQKMKPFWEYFSSHFDNDKKVFKAIKKSAGIKKYEQAVEFAFSQRLKLD</sequence>
<keyword evidence="10" id="KW-1185">Reference proteome</keyword>
<dbReference type="InterPro" id="IPR035587">
    <property type="entry name" value="DUS-like_FMN-bd"/>
</dbReference>
<evidence type="ECO:0000256" key="4">
    <source>
        <dbReference type="ARBA" id="ARBA00023002"/>
    </source>
</evidence>
<dbReference type="InterPro" id="IPR001269">
    <property type="entry name" value="DUS_fam"/>
</dbReference>
<keyword evidence="1 5" id="KW-0285">Flavoprotein</keyword>
<dbReference type="EC" id="1.3.1.-" evidence="5"/>
<dbReference type="AlphaFoldDB" id="A0A2V3ZVU2"/>
<gene>
    <name evidence="9" type="ORF">DF185_20215</name>
</gene>
<evidence type="ECO:0000256" key="7">
    <source>
        <dbReference type="PIRSR" id="PIRSR006621-2"/>
    </source>
</evidence>
<keyword evidence="3 5" id="KW-0819">tRNA processing</keyword>
<dbReference type="GO" id="GO:0003723">
    <property type="term" value="F:RNA binding"/>
    <property type="evidence" value="ECO:0007669"/>
    <property type="project" value="TreeGrafter"/>
</dbReference>